<evidence type="ECO:0000313" key="4">
    <source>
        <dbReference type="EMBL" id="CAF3716054.1"/>
    </source>
</evidence>
<reference evidence="1" key="1">
    <citation type="submission" date="2021-02" db="EMBL/GenBank/DDBJ databases">
        <authorList>
            <person name="Nowell W R."/>
        </authorList>
    </citation>
    <scope>NUCLEOTIDE SEQUENCE</scope>
</reference>
<dbReference type="EMBL" id="CAJNOQ010001678">
    <property type="protein sequence ID" value="CAF0911725.1"/>
    <property type="molecule type" value="Genomic_DNA"/>
</dbReference>
<dbReference type="Proteomes" id="UP000682733">
    <property type="component" value="Unassembled WGS sequence"/>
</dbReference>
<name>A0A814AGZ9_9BILA</name>
<evidence type="ECO:0000313" key="5">
    <source>
        <dbReference type="Proteomes" id="UP000663829"/>
    </source>
</evidence>
<evidence type="ECO:0000313" key="3">
    <source>
        <dbReference type="EMBL" id="CAF3692698.1"/>
    </source>
</evidence>
<dbReference type="Proteomes" id="UP000681722">
    <property type="component" value="Unassembled WGS sequence"/>
</dbReference>
<sequence length="200" mass="22437">MSNIYQDADDFEVLTVESTQPFEIIDATDLNTNDKQSFLLTKSEIRETSTPSTVHANSSQQIQPVITVQLNASPSNEKKLIENDDAHKQKSIQANMIPTTVMSTQNSLKKSDNDNKKISVHPTILVQQPFTINEQLELLKKKEQTLTYLPKRYGAAANIPHTFNDSFDANSIIDKTKSQTSNYLLATNGNNNILDLLKKK</sequence>
<evidence type="ECO:0000313" key="2">
    <source>
        <dbReference type="EMBL" id="CAF0940930.1"/>
    </source>
</evidence>
<gene>
    <name evidence="1" type="ORF">GPM918_LOCUS9183</name>
    <name evidence="2" type="ORF">OVA965_LOCUS11634</name>
    <name evidence="3" type="ORF">SRO942_LOCUS9184</name>
    <name evidence="4" type="ORF">TMI583_LOCUS11638</name>
</gene>
<dbReference type="EMBL" id="CAJOBA010004542">
    <property type="protein sequence ID" value="CAF3716054.1"/>
    <property type="molecule type" value="Genomic_DNA"/>
</dbReference>
<dbReference type="Proteomes" id="UP000663829">
    <property type="component" value="Unassembled WGS sequence"/>
</dbReference>
<dbReference type="AlphaFoldDB" id="A0A814AGZ9"/>
<evidence type="ECO:0000313" key="1">
    <source>
        <dbReference type="EMBL" id="CAF0911725.1"/>
    </source>
</evidence>
<organism evidence="1 5">
    <name type="scientific">Didymodactylos carnosus</name>
    <dbReference type="NCBI Taxonomy" id="1234261"/>
    <lineage>
        <taxon>Eukaryota</taxon>
        <taxon>Metazoa</taxon>
        <taxon>Spiralia</taxon>
        <taxon>Gnathifera</taxon>
        <taxon>Rotifera</taxon>
        <taxon>Eurotatoria</taxon>
        <taxon>Bdelloidea</taxon>
        <taxon>Philodinida</taxon>
        <taxon>Philodinidae</taxon>
        <taxon>Didymodactylos</taxon>
    </lineage>
</organism>
<dbReference type="Proteomes" id="UP000677228">
    <property type="component" value="Unassembled WGS sequence"/>
</dbReference>
<dbReference type="EMBL" id="CAJOBC010001678">
    <property type="protein sequence ID" value="CAF3692698.1"/>
    <property type="molecule type" value="Genomic_DNA"/>
</dbReference>
<comment type="caution">
    <text evidence="1">The sequence shown here is derived from an EMBL/GenBank/DDBJ whole genome shotgun (WGS) entry which is preliminary data.</text>
</comment>
<protein>
    <submittedName>
        <fullName evidence="1">Uncharacterized protein</fullName>
    </submittedName>
</protein>
<dbReference type="EMBL" id="CAJNOK010004537">
    <property type="protein sequence ID" value="CAF0940930.1"/>
    <property type="molecule type" value="Genomic_DNA"/>
</dbReference>
<proteinExistence type="predicted"/>
<keyword evidence="5" id="KW-1185">Reference proteome</keyword>
<accession>A0A814AGZ9</accession>